<evidence type="ECO:0000259" key="8">
    <source>
        <dbReference type="PROSITE" id="PS50994"/>
    </source>
</evidence>
<feature type="compositionally biased region" description="Low complexity" evidence="6">
    <location>
        <begin position="1005"/>
        <end position="1018"/>
    </location>
</feature>
<evidence type="ECO:0000313" key="9">
    <source>
        <dbReference type="EMBL" id="KAI9176766.1"/>
    </source>
</evidence>
<evidence type="ECO:0000256" key="2">
    <source>
        <dbReference type="ARBA" id="ARBA00022723"/>
    </source>
</evidence>
<evidence type="ECO:0000256" key="1">
    <source>
        <dbReference type="ARBA" id="ARBA00022670"/>
    </source>
</evidence>
<keyword evidence="1" id="KW-0645">Protease</keyword>
<dbReference type="InterPro" id="IPR001878">
    <property type="entry name" value="Znf_CCHC"/>
</dbReference>
<accession>A0AAD5IUA7</accession>
<proteinExistence type="predicted"/>
<dbReference type="PANTHER" id="PTHR42648:SF18">
    <property type="entry name" value="RETROTRANSPOSON, UNCLASSIFIED-LIKE PROTEIN"/>
    <property type="match status" value="1"/>
</dbReference>
<dbReference type="GO" id="GO:0015074">
    <property type="term" value="P:DNA integration"/>
    <property type="evidence" value="ECO:0007669"/>
    <property type="project" value="InterPro"/>
</dbReference>
<reference evidence="9" key="1">
    <citation type="journal article" date="2022" name="Plant J.">
        <title>Strategies of tolerance reflected in two North American maple genomes.</title>
        <authorList>
            <person name="McEvoy S.L."/>
            <person name="Sezen U.U."/>
            <person name="Trouern-Trend A."/>
            <person name="McMahon S.M."/>
            <person name="Schaberg P.G."/>
            <person name="Yang J."/>
            <person name="Wegrzyn J.L."/>
            <person name="Swenson N.G."/>
        </authorList>
    </citation>
    <scope>NUCLEOTIDE SEQUENCE</scope>
    <source>
        <strain evidence="9">91603</strain>
    </source>
</reference>
<dbReference type="Pfam" id="PF13976">
    <property type="entry name" value="gag_pre-integrs"/>
    <property type="match status" value="1"/>
</dbReference>
<keyword evidence="5" id="KW-0862">Zinc</keyword>
<evidence type="ECO:0000256" key="4">
    <source>
        <dbReference type="ARBA" id="ARBA00022801"/>
    </source>
</evidence>
<dbReference type="InterPro" id="IPR013103">
    <property type="entry name" value="RVT_2"/>
</dbReference>
<dbReference type="PROSITE" id="PS50158">
    <property type="entry name" value="ZF_CCHC"/>
    <property type="match status" value="1"/>
</dbReference>
<keyword evidence="2" id="KW-0479">Metal-binding</keyword>
<feature type="compositionally biased region" description="Basic and acidic residues" evidence="6">
    <location>
        <begin position="1032"/>
        <end position="1041"/>
    </location>
</feature>
<feature type="region of interest" description="Disordered" evidence="6">
    <location>
        <begin position="986"/>
        <end position="1041"/>
    </location>
</feature>
<dbReference type="GO" id="GO:0003676">
    <property type="term" value="F:nucleic acid binding"/>
    <property type="evidence" value="ECO:0007669"/>
    <property type="project" value="InterPro"/>
</dbReference>
<dbReference type="InterPro" id="IPR043502">
    <property type="entry name" value="DNA/RNA_pol_sf"/>
</dbReference>
<dbReference type="Pfam" id="PF07727">
    <property type="entry name" value="RVT_2"/>
    <property type="match status" value="1"/>
</dbReference>
<sequence length="1589" mass="182374">MLNLPQVSHPPAKPLLEANIVDSPPPSKLTNHHLPTPFFPTAISQLQFEFVGFAFIFRGVTRRLNLESVPTRRPRAVHAQPTVRSVTVTRRSSSSPDFQGPTRRPTRNLTRTDPTRHLIRPGYPTRSVSAADVTNAVSPSRIFRQKRNIPLSWLIFVTKFDRPFQTLLNSFFDKPGLFSKVLDHSGRNRALRFCKFRLQISVLSSSSSMANGNAQVVIPKLTKDNYENWCIQMRALLGSQDVMDIVEDGYTEHASKEAEGTMTEAQTTTLRADRKKDCKAKSIIYQGLDEPTFELIASSKSSKKVWDTLHKTYKGADKVKRIRLQTLRGEFESLRMKSNESIAEFYTRVMVVANQLRRNGENLEDMRISEKILRSLDPKFDFIVVALEETKDLETMSVEELVGSLQAHEQKVTRRSDDRVLEQALQSKLSLHEKRYEQGGTSQQGRERGRGSRGRGSGNAETKGRGRGGRDASRGGRGQQNHVSRGRGRGRRGGYNYRPNVDKRNVQCYNCHKYGHYSNECRGIPNEVNESSNFAEKEQVEGESLMLMAHNSTYQNQDVWFLDSGASNHMTGRKDLFTELDEKVHGEISFGDLSKISVQGRGDVMIKQKNGDHVFISNVYYVPDMKTNILSLGQLLEKGYHISLQNMQLTITDARGKLVTRVQMTKNRMFPLAIHHDMPKCLTAIINNKDWLWHLRYGHLNFESLKQLGSKKMVKGLPNIHHPNEMCESCVLSKQHRNSFGKEANWRATMPLELVHTDVCGPLTPVSNGQNQYFLTFIDDYSRKTWVYFLKRKSEVFGYFKEFKTLVEKQSGYHIKALRSDQGGEYTAGAFQEFLKQQGIRHQFTPAYTPQLNGVAERKNRTILNMARSMLKDKNMPKSFWAEAVLCAVYLQNRCPTKSLDTKTPHEAWSTHKPSVSHLRVFGSIAYIKVPEARRTKLEDKGEKCILVGYGDRTMGYRLYNPTTKKVIFSRDVIFEENESWNWDQTKASRSAELIPEEETREVATETQTPRDQQTPQRGSPSPQRYDTPLPIDRDFSDMRPRGTRSLEDLYEYTEQVEEDLTLYCLLMTSDPVSFEEANQEGKWRSAMDDEIRSIEKNKTWELTNLPKGRKAIGVKWVYKTKRNAKGEVQRYKARLVAKGYKQKEGVDYGEVFAPVARLETIRLLISLAAQKSWKIYQLDVKSAFLNGFLEEEIYVEQPPGYVKKGKEDKVCRLKKALYGLKQAPRAWNMRIDDYFQKNRFEKCPYEHALYMKKEIDGSLLYACLYVDDLIFTGNNPAMFEDFKRRMVKEFEMTDIGLMALFLGIEVVQSEKGIFISQSIYAKEILKRFGMEKCNPVTTPVETGLELRKNERGDVDPTYFKSLVGSLRYLTCTRPDILYGVGLVSRYMKTPDQSHLNAAKRILRYIKGTLNDGILYTRCEDCRLIGYSDSDWGRDLDERKSTTGFTYFMGDTAFTWSSKKQAIVTLSSCEAEYVAACSTVCHGIWIRNVLQYLGFPQVNPTEVYIDNRSAIALAKNPVFHERTKHIDTRYHFIREHVKNKEVELVSCRTYDQAADIFTKPLKHDVFERLKTMLGMTKHGESSLRGDVEC</sequence>
<keyword evidence="10" id="KW-1185">Reference proteome</keyword>
<gene>
    <name evidence="9" type="ORF">LWI28_006921</name>
</gene>
<dbReference type="InterPro" id="IPR054722">
    <property type="entry name" value="PolX-like_BBD"/>
</dbReference>
<dbReference type="SUPFAM" id="SSF56672">
    <property type="entry name" value="DNA/RNA polymerases"/>
    <property type="match status" value="1"/>
</dbReference>
<dbReference type="Gene3D" id="3.30.420.10">
    <property type="entry name" value="Ribonuclease H-like superfamily/Ribonuclease H"/>
    <property type="match status" value="1"/>
</dbReference>
<evidence type="ECO:0008006" key="11">
    <source>
        <dbReference type="Google" id="ProtNLM"/>
    </source>
</evidence>
<dbReference type="PANTHER" id="PTHR42648">
    <property type="entry name" value="TRANSPOSASE, PUTATIVE-RELATED"/>
    <property type="match status" value="1"/>
</dbReference>
<comment type="caution">
    <text evidence="9">The sequence shown here is derived from an EMBL/GenBank/DDBJ whole genome shotgun (WGS) entry which is preliminary data.</text>
</comment>
<feature type="region of interest" description="Disordered" evidence="6">
    <location>
        <begin position="431"/>
        <end position="499"/>
    </location>
</feature>
<dbReference type="InterPro" id="IPR025724">
    <property type="entry name" value="GAG-pre-integrase_dom"/>
</dbReference>
<name>A0AAD5IUA7_ACENE</name>
<dbReference type="InterPro" id="IPR012337">
    <property type="entry name" value="RNaseH-like_sf"/>
</dbReference>
<dbReference type="Pfam" id="PF22936">
    <property type="entry name" value="Pol_BBD"/>
    <property type="match status" value="1"/>
</dbReference>
<evidence type="ECO:0000256" key="5">
    <source>
        <dbReference type="PROSITE-ProRule" id="PRU00047"/>
    </source>
</evidence>
<dbReference type="SUPFAM" id="SSF57756">
    <property type="entry name" value="Retrovirus zinc finger-like domains"/>
    <property type="match status" value="1"/>
</dbReference>
<feature type="domain" description="Integrase catalytic" evidence="8">
    <location>
        <begin position="747"/>
        <end position="913"/>
    </location>
</feature>
<dbReference type="InterPro" id="IPR039537">
    <property type="entry name" value="Retrotran_Ty1/copia-like"/>
</dbReference>
<feature type="region of interest" description="Disordered" evidence="6">
    <location>
        <begin position="75"/>
        <end position="116"/>
    </location>
</feature>
<evidence type="ECO:0000256" key="6">
    <source>
        <dbReference type="SAM" id="MobiDB-lite"/>
    </source>
</evidence>
<feature type="compositionally biased region" description="Basic and acidic residues" evidence="6">
    <location>
        <begin position="462"/>
        <end position="474"/>
    </location>
</feature>
<dbReference type="Proteomes" id="UP001064489">
    <property type="component" value="Chromosome 5"/>
</dbReference>
<dbReference type="InterPro" id="IPR036875">
    <property type="entry name" value="Znf_CCHC_sf"/>
</dbReference>
<evidence type="ECO:0000259" key="7">
    <source>
        <dbReference type="PROSITE" id="PS50158"/>
    </source>
</evidence>
<keyword evidence="4" id="KW-0378">Hydrolase</keyword>
<dbReference type="SUPFAM" id="SSF53098">
    <property type="entry name" value="Ribonuclease H-like"/>
    <property type="match status" value="1"/>
</dbReference>
<dbReference type="Pfam" id="PF00665">
    <property type="entry name" value="rve"/>
    <property type="match status" value="1"/>
</dbReference>
<keyword evidence="3" id="KW-0064">Aspartyl protease</keyword>
<feature type="compositionally biased region" description="Low complexity" evidence="6">
    <location>
        <begin position="82"/>
        <end position="112"/>
    </location>
</feature>
<dbReference type="Pfam" id="PF25597">
    <property type="entry name" value="SH3_retrovirus"/>
    <property type="match status" value="1"/>
</dbReference>
<evidence type="ECO:0000313" key="10">
    <source>
        <dbReference type="Proteomes" id="UP001064489"/>
    </source>
</evidence>
<dbReference type="Pfam" id="PF14223">
    <property type="entry name" value="Retrotran_gag_2"/>
    <property type="match status" value="1"/>
</dbReference>
<dbReference type="GO" id="GO:0006508">
    <property type="term" value="P:proteolysis"/>
    <property type="evidence" value="ECO:0007669"/>
    <property type="project" value="UniProtKB-KW"/>
</dbReference>
<dbReference type="PROSITE" id="PS50994">
    <property type="entry name" value="INTEGRASE"/>
    <property type="match status" value="1"/>
</dbReference>
<organism evidence="9 10">
    <name type="scientific">Acer negundo</name>
    <name type="common">Box elder</name>
    <dbReference type="NCBI Taxonomy" id="4023"/>
    <lineage>
        <taxon>Eukaryota</taxon>
        <taxon>Viridiplantae</taxon>
        <taxon>Streptophyta</taxon>
        <taxon>Embryophyta</taxon>
        <taxon>Tracheophyta</taxon>
        <taxon>Spermatophyta</taxon>
        <taxon>Magnoliopsida</taxon>
        <taxon>eudicotyledons</taxon>
        <taxon>Gunneridae</taxon>
        <taxon>Pentapetalae</taxon>
        <taxon>rosids</taxon>
        <taxon>malvids</taxon>
        <taxon>Sapindales</taxon>
        <taxon>Sapindaceae</taxon>
        <taxon>Hippocastanoideae</taxon>
        <taxon>Acereae</taxon>
        <taxon>Acer</taxon>
    </lineage>
</organism>
<feature type="domain" description="CCHC-type" evidence="7">
    <location>
        <begin position="508"/>
        <end position="522"/>
    </location>
</feature>
<keyword evidence="5" id="KW-0863">Zinc-finger</keyword>
<dbReference type="InterPro" id="IPR036397">
    <property type="entry name" value="RNaseH_sf"/>
</dbReference>
<dbReference type="EMBL" id="JAJSOW010000102">
    <property type="protein sequence ID" value="KAI9176766.1"/>
    <property type="molecule type" value="Genomic_DNA"/>
</dbReference>
<dbReference type="CDD" id="cd09272">
    <property type="entry name" value="RNase_HI_RT_Ty1"/>
    <property type="match status" value="1"/>
</dbReference>
<dbReference type="InterPro" id="IPR001584">
    <property type="entry name" value="Integrase_cat-core"/>
</dbReference>
<dbReference type="GO" id="GO:0008270">
    <property type="term" value="F:zinc ion binding"/>
    <property type="evidence" value="ECO:0007669"/>
    <property type="project" value="UniProtKB-KW"/>
</dbReference>
<protein>
    <recommendedName>
        <fullName evidence="11">Polyprotein</fullName>
    </recommendedName>
</protein>
<dbReference type="InterPro" id="IPR057670">
    <property type="entry name" value="SH3_retrovirus"/>
</dbReference>
<reference evidence="9" key="2">
    <citation type="submission" date="2023-02" db="EMBL/GenBank/DDBJ databases">
        <authorList>
            <person name="Swenson N.G."/>
            <person name="Wegrzyn J.L."/>
            <person name="Mcevoy S.L."/>
        </authorList>
    </citation>
    <scope>NUCLEOTIDE SEQUENCE</scope>
    <source>
        <strain evidence="9">91603</strain>
        <tissue evidence="9">Leaf</tissue>
    </source>
</reference>
<evidence type="ECO:0000256" key="3">
    <source>
        <dbReference type="ARBA" id="ARBA00022750"/>
    </source>
</evidence>
<dbReference type="GO" id="GO:0004190">
    <property type="term" value="F:aspartic-type endopeptidase activity"/>
    <property type="evidence" value="ECO:0007669"/>
    <property type="project" value="UniProtKB-KW"/>
</dbReference>
<dbReference type="Gene3D" id="4.10.60.10">
    <property type="entry name" value="Zinc finger, CCHC-type"/>
    <property type="match status" value="1"/>
</dbReference>